<dbReference type="Pfam" id="PF07859">
    <property type="entry name" value="Abhydrolase_3"/>
    <property type="match status" value="1"/>
</dbReference>
<reference evidence="3 4" key="1">
    <citation type="submission" date="2015-04" db="EMBL/GenBank/DDBJ databases">
        <title>Complete genome sequence of Schizopora paradoxa KUC8140, a cosmopolitan wood degrader in East Asia.</title>
        <authorList>
            <consortium name="DOE Joint Genome Institute"/>
            <person name="Min B."/>
            <person name="Park H."/>
            <person name="Jang Y."/>
            <person name="Kim J.-J."/>
            <person name="Kim K.H."/>
            <person name="Pangilinan J."/>
            <person name="Lipzen A."/>
            <person name="Riley R."/>
            <person name="Grigoriev I.V."/>
            <person name="Spatafora J.W."/>
            <person name="Choi I.-G."/>
        </authorList>
    </citation>
    <scope>NUCLEOTIDE SEQUENCE [LARGE SCALE GENOMIC DNA]</scope>
    <source>
        <strain evidence="3 4">KUC8140</strain>
    </source>
</reference>
<dbReference type="OrthoDB" id="2152029at2759"/>
<dbReference type="PANTHER" id="PTHR48081">
    <property type="entry name" value="AB HYDROLASE SUPERFAMILY PROTEIN C4A8.06C"/>
    <property type="match status" value="1"/>
</dbReference>
<proteinExistence type="predicted"/>
<dbReference type="GO" id="GO:0016787">
    <property type="term" value="F:hydrolase activity"/>
    <property type="evidence" value="ECO:0007669"/>
    <property type="project" value="UniProtKB-KW"/>
</dbReference>
<evidence type="ECO:0000256" key="1">
    <source>
        <dbReference type="ARBA" id="ARBA00022801"/>
    </source>
</evidence>
<evidence type="ECO:0000313" key="3">
    <source>
        <dbReference type="EMBL" id="KLO05519.1"/>
    </source>
</evidence>
<dbReference type="PANTHER" id="PTHR48081:SF26">
    <property type="entry name" value="ALPHA_BETA HYDROLASE FOLD-3 DOMAIN-CONTAINING PROTEIN"/>
    <property type="match status" value="1"/>
</dbReference>
<protein>
    <submittedName>
        <fullName evidence="3">Alpha/beta-hydrolase</fullName>
    </submittedName>
</protein>
<organism evidence="3 4">
    <name type="scientific">Schizopora paradoxa</name>
    <dbReference type="NCBI Taxonomy" id="27342"/>
    <lineage>
        <taxon>Eukaryota</taxon>
        <taxon>Fungi</taxon>
        <taxon>Dikarya</taxon>
        <taxon>Basidiomycota</taxon>
        <taxon>Agaricomycotina</taxon>
        <taxon>Agaricomycetes</taxon>
        <taxon>Hymenochaetales</taxon>
        <taxon>Schizoporaceae</taxon>
        <taxon>Schizopora</taxon>
    </lineage>
</organism>
<gene>
    <name evidence="3" type="ORF">SCHPADRAFT_839273</name>
</gene>
<name>A0A0H2R1D0_9AGAM</name>
<evidence type="ECO:0000313" key="4">
    <source>
        <dbReference type="Proteomes" id="UP000053477"/>
    </source>
</evidence>
<evidence type="ECO:0000259" key="2">
    <source>
        <dbReference type="Pfam" id="PF07859"/>
    </source>
</evidence>
<dbReference type="InterPro" id="IPR050300">
    <property type="entry name" value="GDXG_lipolytic_enzyme"/>
</dbReference>
<dbReference type="InterPro" id="IPR029058">
    <property type="entry name" value="AB_hydrolase_fold"/>
</dbReference>
<feature type="non-terminal residue" evidence="3">
    <location>
        <position position="1"/>
    </location>
</feature>
<dbReference type="InParanoid" id="A0A0H2R1D0"/>
<dbReference type="Gene3D" id="3.40.50.1820">
    <property type="entry name" value="alpha/beta hydrolase"/>
    <property type="match status" value="1"/>
</dbReference>
<dbReference type="EMBL" id="KQ086297">
    <property type="protein sequence ID" value="KLO05519.1"/>
    <property type="molecule type" value="Genomic_DNA"/>
</dbReference>
<accession>A0A0H2R1D0</accession>
<dbReference type="InterPro" id="IPR013094">
    <property type="entry name" value="AB_hydrolase_3"/>
</dbReference>
<dbReference type="AlphaFoldDB" id="A0A0H2R1D0"/>
<keyword evidence="4" id="KW-1185">Reference proteome</keyword>
<dbReference type="STRING" id="27342.A0A0H2R1D0"/>
<dbReference type="SUPFAM" id="SSF53474">
    <property type="entry name" value="alpha/beta-Hydrolases"/>
    <property type="match status" value="1"/>
</dbReference>
<dbReference type="Proteomes" id="UP000053477">
    <property type="component" value="Unassembled WGS sequence"/>
</dbReference>
<sequence length="378" mass="42740">WTIHNLFRSWRPRPSWRLSWCLENNFQRYVVQVEKRIGGNSPSPNDLDTDPSVHGVNVNGVPSTFITGRLKEWAEYARVSPARIPSYWLYGPNVELAGEASDPSGEKVLLYLHGGGYVAFSAHPSSPTAIIPLSILQQCEGLNIKRVFCVEYRLSSYDPHPRQNPFPAALVDALAGYVHLVNIVGIHPKNIIVVGDSAGGNLALTLVRYLVETRQSDAVFRLETPGAMILLSPWSDIGNSNSEDLENTMHTNARSDYLESPILRRNGRVCREYNQYAFAGSHGVGFLDSNVYVSPASLYLTDEEVNFEGFPPTFINCGGGELFVDQIRTLARRMRRDLWDLLVYHEAEDAVHDCMWIEWQEIHRKETLRVIERWIATL</sequence>
<keyword evidence="1 3" id="KW-0378">Hydrolase</keyword>
<feature type="domain" description="Alpha/beta hydrolase fold-3" evidence="2">
    <location>
        <begin position="109"/>
        <end position="354"/>
    </location>
</feature>